<comment type="caution">
    <text evidence="2">The sequence shown here is derived from an EMBL/GenBank/DDBJ whole genome shotgun (WGS) entry which is preliminary data.</text>
</comment>
<gene>
    <name evidence="2" type="ORF">J7W16_05015</name>
</gene>
<dbReference type="InterPro" id="IPR025435">
    <property type="entry name" value="YfhD-like"/>
</dbReference>
<keyword evidence="3" id="KW-1185">Reference proteome</keyword>
<dbReference type="EMBL" id="JAGKSQ010000002">
    <property type="protein sequence ID" value="MBP3950485.1"/>
    <property type="molecule type" value="Genomic_DNA"/>
</dbReference>
<reference evidence="2" key="1">
    <citation type="submission" date="2021-03" db="EMBL/GenBank/DDBJ databases">
        <title>Bacillus suaedae sp. nov., isolated from Suaeda aralocaspica.</title>
        <authorList>
            <person name="Lei R.F.R."/>
        </authorList>
    </citation>
    <scope>NUCLEOTIDE SEQUENCE</scope>
    <source>
        <strain evidence="2">YZJH907-2</strain>
    </source>
</reference>
<protein>
    <submittedName>
        <fullName evidence="2">YfhD family protein</fullName>
    </submittedName>
</protein>
<proteinExistence type="predicted"/>
<feature type="compositionally biased region" description="Acidic residues" evidence="1">
    <location>
        <begin position="17"/>
        <end position="32"/>
    </location>
</feature>
<feature type="compositionally biased region" description="Basic and acidic residues" evidence="1">
    <location>
        <begin position="33"/>
        <end position="51"/>
    </location>
</feature>
<evidence type="ECO:0000256" key="1">
    <source>
        <dbReference type="SAM" id="MobiDB-lite"/>
    </source>
</evidence>
<dbReference type="AlphaFoldDB" id="A0A941AMG2"/>
<name>A0A941AMG2_9BACI</name>
<feature type="region of interest" description="Disordered" evidence="1">
    <location>
        <begin position="1"/>
        <end position="51"/>
    </location>
</feature>
<sequence length="51" mass="5830">MSGGGIHMNKKQQGPYDEVEFSQELADQEDQEAMERMDAADERATKENKKK</sequence>
<organism evidence="2 3">
    <name type="scientific">Halalkalibacter suaedae</name>
    <dbReference type="NCBI Taxonomy" id="2822140"/>
    <lineage>
        <taxon>Bacteria</taxon>
        <taxon>Bacillati</taxon>
        <taxon>Bacillota</taxon>
        <taxon>Bacilli</taxon>
        <taxon>Bacillales</taxon>
        <taxon>Bacillaceae</taxon>
        <taxon>Halalkalibacter</taxon>
    </lineage>
</organism>
<dbReference type="Pfam" id="PF14151">
    <property type="entry name" value="YfhD"/>
    <property type="match status" value="1"/>
</dbReference>
<accession>A0A941AMG2</accession>
<evidence type="ECO:0000313" key="3">
    <source>
        <dbReference type="Proteomes" id="UP000678228"/>
    </source>
</evidence>
<dbReference type="Proteomes" id="UP000678228">
    <property type="component" value="Unassembled WGS sequence"/>
</dbReference>
<evidence type="ECO:0000313" key="2">
    <source>
        <dbReference type="EMBL" id="MBP3950485.1"/>
    </source>
</evidence>